<feature type="domain" description="Response regulatory" evidence="4">
    <location>
        <begin position="4"/>
        <end position="122"/>
    </location>
</feature>
<dbReference type="SMART" id="SM00448">
    <property type="entry name" value="REC"/>
    <property type="match status" value="1"/>
</dbReference>
<dbReference type="AlphaFoldDB" id="A0A4R2ML13"/>
<dbReference type="PROSITE" id="PS51755">
    <property type="entry name" value="OMPR_PHOB"/>
    <property type="match status" value="1"/>
</dbReference>
<dbReference type="InterPro" id="IPR036388">
    <property type="entry name" value="WH-like_DNA-bd_sf"/>
</dbReference>
<gene>
    <name evidence="6" type="ORF">EV684_101366</name>
</gene>
<dbReference type="EMBL" id="SLXD01000001">
    <property type="protein sequence ID" value="TCP05494.1"/>
    <property type="molecule type" value="Genomic_DNA"/>
</dbReference>
<feature type="DNA-binding region" description="OmpR/PhoB-type" evidence="3">
    <location>
        <begin position="125"/>
        <end position="226"/>
    </location>
</feature>
<dbReference type="InterPro" id="IPR039420">
    <property type="entry name" value="WalR-like"/>
</dbReference>
<reference evidence="6 7" key="1">
    <citation type="submission" date="2019-03" db="EMBL/GenBank/DDBJ databases">
        <title>Genomic Encyclopedia of Type Strains, Phase IV (KMG-IV): sequencing the most valuable type-strain genomes for metagenomic binning, comparative biology and taxonomic classification.</title>
        <authorList>
            <person name="Goeker M."/>
        </authorList>
    </citation>
    <scope>NUCLEOTIDE SEQUENCE [LARGE SCALE GENOMIC DNA]</scope>
    <source>
        <strain evidence="6 7">DSM 1709</strain>
    </source>
</reference>
<evidence type="ECO:0000256" key="2">
    <source>
        <dbReference type="PROSITE-ProRule" id="PRU00169"/>
    </source>
</evidence>
<accession>A0A4R2ML13</accession>
<dbReference type="Gene3D" id="3.40.50.2300">
    <property type="match status" value="1"/>
</dbReference>
<comment type="caution">
    <text evidence="6">The sequence shown here is derived from an EMBL/GenBank/DDBJ whole genome shotgun (WGS) entry which is preliminary data.</text>
</comment>
<evidence type="ECO:0000256" key="3">
    <source>
        <dbReference type="PROSITE-ProRule" id="PRU01091"/>
    </source>
</evidence>
<feature type="modified residue" description="4-aspartylphosphate" evidence="2">
    <location>
        <position position="53"/>
    </location>
</feature>
<organism evidence="6 7">
    <name type="scientific">Rubrivivax gelatinosus</name>
    <name type="common">Rhodocyclus gelatinosus</name>
    <name type="synonym">Rhodopseudomonas gelatinosa</name>
    <dbReference type="NCBI Taxonomy" id="28068"/>
    <lineage>
        <taxon>Bacteria</taxon>
        <taxon>Pseudomonadati</taxon>
        <taxon>Pseudomonadota</taxon>
        <taxon>Betaproteobacteria</taxon>
        <taxon>Burkholderiales</taxon>
        <taxon>Sphaerotilaceae</taxon>
        <taxon>Rubrivivax</taxon>
    </lineage>
</organism>
<name>A0A4R2ML13_RUBGE</name>
<dbReference type="SUPFAM" id="SSF46894">
    <property type="entry name" value="C-terminal effector domain of the bipartite response regulators"/>
    <property type="match status" value="1"/>
</dbReference>
<dbReference type="GO" id="GO:0000976">
    <property type="term" value="F:transcription cis-regulatory region binding"/>
    <property type="evidence" value="ECO:0007669"/>
    <property type="project" value="TreeGrafter"/>
</dbReference>
<dbReference type="InterPro" id="IPR001789">
    <property type="entry name" value="Sig_transdc_resp-reg_receiver"/>
</dbReference>
<dbReference type="Pfam" id="PF00486">
    <property type="entry name" value="Trans_reg_C"/>
    <property type="match status" value="1"/>
</dbReference>
<dbReference type="SUPFAM" id="SSF52172">
    <property type="entry name" value="CheY-like"/>
    <property type="match status" value="1"/>
</dbReference>
<dbReference type="SMART" id="SM00862">
    <property type="entry name" value="Trans_reg_C"/>
    <property type="match status" value="1"/>
</dbReference>
<dbReference type="GO" id="GO:0006355">
    <property type="term" value="P:regulation of DNA-templated transcription"/>
    <property type="evidence" value="ECO:0007669"/>
    <property type="project" value="InterPro"/>
</dbReference>
<protein>
    <submittedName>
        <fullName evidence="6">Two-component system catabolic regulation response regulator CreB</fullName>
    </submittedName>
</protein>
<dbReference type="GO" id="GO:0032993">
    <property type="term" value="C:protein-DNA complex"/>
    <property type="evidence" value="ECO:0007669"/>
    <property type="project" value="TreeGrafter"/>
</dbReference>
<dbReference type="PROSITE" id="PS50110">
    <property type="entry name" value="RESPONSE_REGULATORY"/>
    <property type="match status" value="1"/>
</dbReference>
<dbReference type="InterPro" id="IPR016032">
    <property type="entry name" value="Sig_transdc_resp-reg_C-effctor"/>
</dbReference>
<dbReference type="GO" id="GO:0000156">
    <property type="term" value="F:phosphorelay response regulator activity"/>
    <property type="evidence" value="ECO:0007669"/>
    <property type="project" value="TreeGrafter"/>
</dbReference>
<sequence>MKPRILLLEDDNAIAGTVAFALEREGFAVEAVALLRDAEAALRRTPPAAAVLDVALPDGNGLDLLRRWRADGDARVATLPLMLLTARGEEIDRVLGLEAGADDYLPKPFSPRELVARVRALLRRAAMPRAATQVFELEEPGQRIRYRGAVLALTRLEYGLLRELILARGRILSRETLFDRVWGTQAEAADRTVDTHVKTLRAKLREVHAGADPIATHRGLGYTLADGEG</sequence>
<dbReference type="CDD" id="cd00383">
    <property type="entry name" value="trans_reg_C"/>
    <property type="match status" value="1"/>
</dbReference>
<evidence type="ECO:0000256" key="1">
    <source>
        <dbReference type="ARBA" id="ARBA00023125"/>
    </source>
</evidence>
<dbReference type="GO" id="GO:0005829">
    <property type="term" value="C:cytosol"/>
    <property type="evidence" value="ECO:0007669"/>
    <property type="project" value="TreeGrafter"/>
</dbReference>
<dbReference type="InterPro" id="IPR001867">
    <property type="entry name" value="OmpR/PhoB-type_DNA-bd"/>
</dbReference>
<dbReference type="Proteomes" id="UP000295106">
    <property type="component" value="Unassembled WGS sequence"/>
</dbReference>
<evidence type="ECO:0000313" key="7">
    <source>
        <dbReference type="Proteomes" id="UP000295106"/>
    </source>
</evidence>
<dbReference type="Gene3D" id="1.10.10.10">
    <property type="entry name" value="Winged helix-like DNA-binding domain superfamily/Winged helix DNA-binding domain"/>
    <property type="match status" value="1"/>
</dbReference>
<dbReference type="OrthoDB" id="9802426at2"/>
<evidence type="ECO:0000259" key="5">
    <source>
        <dbReference type="PROSITE" id="PS51755"/>
    </source>
</evidence>
<keyword evidence="2" id="KW-0597">Phosphoprotein</keyword>
<keyword evidence="1 3" id="KW-0238">DNA-binding</keyword>
<dbReference type="PANTHER" id="PTHR48111:SF6">
    <property type="entry name" value="TRANSCRIPTIONAL REGULATORY PROTEIN CREB"/>
    <property type="match status" value="1"/>
</dbReference>
<dbReference type="RefSeq" id="WP_132644492.1">
    <property type="nucleotide sequence ID" value="NZ_CP181386.1"/>
</dbReference>
<evidence type="ECO:0000259" key="4">
    <source>
        <dbReference type="PROSITE" id="PS50110"/>
    </source>
</evidence>
<dbReference type="GeneID" id="99687094"/>
<proteinExistence type="predicted"/>
<dbReference type="InterPro" id="IPR011006">
    <property type="entry name" value="CheY-like_superfamily"/>
</dbReference>
<dbReference type="Gene3D" id="6.10.250.690">
    <property type="match status" value="1"/>
</dbReference>
<dbReference type="PANTHER" id="PTHR48111">
    <property type="entry name" value="REGULATOR OF RPOS"/>
    <property type="match status" value="1"/>
</dbReference>
<dbReference type="Pfam" id="PF00072">
    <property type="entry name" value="Response_reg"/>
    <property type="match status" value="1"/>
</dbReference>
<evidence type="ECO:0000313" key="6">
    <source>
        <dbReference type="EMBL" id="TCP05494.1"/>
    </source>
</evidence>
<feature type="domain" description="OmpR/PhoB-type" evidence="5">
    <location>
        <begin position="125"/>
        <end position="226"/>
    </location>
</feature>